<accession>A0ABT8AE62</accession>
<protein>
    <submittedName>
        <fullName evidence="7">Histidine kinase dimerization/phosphoacceptor domain -containing protein</fullName>
    </submittedName>
</protein>
<keyword evidence="5" id="KW-0675">Receptor</keyword>
<dbReference type="Pfam" id="PF08446">
    <property type="entry name" value="PAS_2"/>
    <property type="match status" value="1"/>
</dbReference>
<keyword evidence="2" id="KW-0600">Photoreceptor protein</keyword>
<comment type="caution">
    <text evidence="7">The sequence shown here is derived from an EMBL/GenBank/DDBJ whole genome shotgun (WGS) entry which is preliminary data.</text>
</comment>
<keyword evidence="4" id="KW-0157">Chromophore</keyword>
<evidence type="ECO:0000313" key="7">
    <source>
        <dbReference type="EMBL" id="MDN3568020.1"/>
    </source>
</evidence>
<keyword evidence="7" id="KW-0808">Transferase</keyword>
<dbReference type="Gene3D" id="3.30.565.10">
    <property type="entry name" value="Histidine kinase-like ATPase, C-terminal domain"/>
    <property type="match status" value="1"/>
</dbReference>
<dbReference type="Pfam" id="PF07568">
    <property type="entry name" value="HisKA_2"/>
    <property type="match status" value="1"/>
</dbReference>
<evidence type="ECO:0000256" key="1">
    <source>
        <dbReference type="ARBA" id="ARBA00006402"/>
    </source>
</evidence>
<dbReference type="InterPro" id="IPR035965">
    <property type="entry name" value="PAS-like_dom_sf"/>
</dbReference>
<evidence type="ECO:0000256" key="2">
    <source>
        <dbReference type="ARBA" id="ARBA00022543"/>
    </source>
</evidence>
<dbReference type="InterPro" id="IPR001294">
    <property type="entry name" value="Phytochrome"/>
</dbReference>
<dbReference type="Pfam" id="PF01590">
    <property type="entry name" value="GAF"/>
    <property type="match status" value="1"/>
</dbReference>
<dbReference type="InterPro" id="IPR011495">
    <property type="entry name" value="Sig_transdc_His_kin_sub2_dim/P"/>
</dbReference>
<dbReference type="EMBL" id="JAUFPN010000201">
    <property type="protein sequence ID" value="MDN3568020.1"/>
    <property type="molecule type" value="Genomic_DNA"/>
</dbReference>
<evidence type="ECO:0000256" key="5">
    <source>
        <dbReference type="ARBA" id="ARBA00023170"/>
    </source>
</evidence>
<dbReference type="SUPFAM" id="SSF55781">
    <property type="entry name" value="GAF domain-like"/>
    <property type="match status" value="2"/>
</dbReference>
<comment type="similarity">
    <text evidence="1">In the N-terminal section; belongs to the phytochrome family.</text>
</comment>
<keyword evidence="3" id="KW-0716">Sensory transduction</keyword>
<gene>
    <name evidence="7" type="ORF">QWZ14_26875</name>
</gene>
<dbReference type="SUPFAM" id="SSF55785">
    <property type="entry name" value="PYP-like sensor domain (PAS domain)"/>
    <property type="match status" value="1"/>
</dbReference>
<dbReference type="InterPro" id="IPR003594">
    <property type="entry name" value="HATPase_dom"/>
</dbReference>
<dbReference type="Proteomes" id="UP001529369">
    <property type="component" value="Unassembled WGS sequence"/>
</dbReference>
<proteinExistence type="inferred from homology"/>
<name>A0ABT8AE62_9PROT</name>
<keyword evidence="8" id="KW-1185">Reference proteome</keyword>
<dbReference type="InterPro" id="IPR036890">
    <property type="entry name" value="HATPase_C_sf"/>
</dbReference>
<dbReference type="Gene3D" id="3.30.450.270">
    <property type="match status" value="1"/>
</dbReference>
<dbReference type="Gene3D" id="3.30.450.20">
    <property type="entry name" value="PAS domain"/>
    <property type="match status" value="2"/>
</dbReference>
<evidence type="ECO:0000256" key="3">
    <source>
        <dbReference type="ARBA" id="ARBA00022606"/>
    </source>
</evidence>
<dbReference type="InterPro" id="IPR016132">
    <property type="entry name" value="Phyto_chromo_attachment"/>
</dbReference>
<evidence type="ECO:0000259" key="6">
    <source>
        <dbReference type="PROSITE" id="PS50046"/>
    </source>
</evidence>
<dbReference type="Pfam" id="PF13581">
    <property type="entry name" value="HATPase_c_2"/>
    <property type="match status" value="1"/>
</dbReference>
<dbReference type="SMART" id="SM00387">
    <property type="entry name" value="HATPase_c"/>
    <property type="match status" value="1"/>
</dbReference>
<feature type="domain" description="Phytochrome chromophore attachment site" evidence="6">
    <location>
        <begin position="141"/>
        <end position="292"/>
    </location>
</feature>
<dbReference type="InterPro" id="IPR003018">
    <property type="entry name" value="GAF"/>
</dbReference>
<evidence type="ECO:0000256" key="4">
    <source>
        <dbReference type="ARBA" id="ARBA00022991"/>
    </source>
</evidence>
<dbReference type="Pfam" id="PF00360">
    <property type="entry name" value="PHY"/>
    <property type="match status" value="1"/>
</dbReference>
<dbReference type="GO" id="GO:0016301">
    <property type="term" value="F:kinase activity"/>
    <property type="evidence" value="ECO:0007669"/>
    <property type="project" value="UniProtKB-KW"/>
</dbReference>
<dbReference type="InterPro" id="IPR013654">
    <property type="entry name" value="PAS_2"/>
</dbReference>
<dbReference type="InterPro" id="IPR029016">
    <property type="entry name" value="GAF-like_dom_sf"/>
</dbReference>
<dbReference type="SUPFAM" id="SSF55874">
    <property type="entry name" value="ATPase domain of HSP90 chaperone/DNA topoisomerase II/histidine kinase"/>
    <property type="match status" value="1"/>
</dbReference>
<dbReference type="InterPro" id="IPR043150">
    <property type="entry name" value="Phytochrome_PHY_sf"/>
</dbReference>
<sequence length="733" mass="79558">MTLISPLPDPTLCDREAIYAPGSIQPHGMMIVAEQDGSAVRHVAGEIEQRLGIASWRDLPLTALLGEALNAEIVALTRPDHVEGFMGQLRTRSGELLDVSAHLADRKVIVECEAALVPGILGALALNRLSASSARLARAVSLNGLCDRAAIEFRGLTGFDRVMVYRFLADGSGAVVAEDRRAGTHSFLHQRFPAGDIPRQARALYVRNPIRVIPDVAYAPVALRPGWGGPAPLDLSDCSLRSVSPVHLQYLANMGVRASASVSIVIEGVLWGLIACHHDSPRAIPYDLRAACCSLAGSLARQITARTEADGYRQRIRLQSDAGEVTALLGLEDPLEGLAPDALAAIGRMMDSDGVVVVRGAEYAGHGIRPPEAAVRDLVRWLLARGTNPVFATDALSGEYLPGLDYQGSGSGLLAVTLSRDRPWLVLWFRREAVETIDWAGDPNKPGDADPAGMLTPRASFAAWRETVRGQARAWTMPERDAARRLQLALLEVQQARHMRELNRQLTVIVREKDDLLQQKQFLIGEINHRVQNSLQLVSSFLSMQARDSADPHLHASLEEARRRLKAVSVVHRRLYRGDQVETVDAARYIGELYEETIAFMGREWAEHMAHDLTPVVIPTNLAVPLGLVLTELIINVNKHAYGGAPGPVSIRLTQQREHLCLVVADQGRGGAATGKGFGSRIVDGLMRQMGGTLTQTDNRPGLRTTIVVPLQPYAAPAPVGPLDPASDRVPAR</sequence>
<dbReference type="PANTHER" id="PTHR43065:SF23">
    <property type="entry name" value="SENSOR HISTIDINE KINASE PDTAS"/>
    <property type="match status" value="1"/>
</dbReference>
<dbReference type="Gene3D" id="3.30.450.40">
    <property type="match status" value="1"/>
</dbReference>
<dbReference type="PROSITE" id="PS50046">
    <property type="entry name" value="PHYTOCHROME_2"/>
    <property type="match status" value="1"/>
</dbReference>
<dbReference type="InterPro" id="IPR013515">
    <property type="entry name" value="Phytochrome_cen-reg"/>
</dbReference>
<evidence type="ECO:0000313" key="8">
    <source>
        <dbReference type="Proteomes" id="UP001529369"/>
    </source>
</evidence>
<dbReference type="SMART" id="SM00065">
    <property type="entry name" value="GAF"/>
    <property type="match status" value="1"/>
</dbReference>
<keyword evidence="7" id="KW-0418">Kinase</keyword>
<organism evidence="7 8">
    <name type="scientific">Paeniroseomonas aquatica</name>
    <dbReference type="NCBI Taxonomy" id="373043"/>
    <lineage>
        <taxon>Bacteria</taxon>
        <taxon>Pseudomonadati</taxon>
        <taxon>Pseudomonadota</taxon>
        <taxon>Alphaproteobacteria</taxon>
        <taxon>Acetobacterales</taxon>
        <taxon>Acetobacteraceae</taxon>
        <taxon>Paeniroseomonas</taxon>
    </lineage>
</organism>
<dbReference type="PRINTS" id="PR01033">
    <property type="entry name" value="PHYTOCHROME"/>
</dbReference>
<dbReference type="RefSeq" id="WP_290320115.1">
    <property type="nucleotide sequence ID" value="NZ_JAUFPN010000201.1"/>
</dbReference>
<dbReference type="PANTHER" id="PTHR43065">
    <property type="entry name" value="SENSOR HISTIDINE KINASE"/>
    <property type="match status" value="1"/>
</dbReference>
<reference evidence="8" key="1">
    <citation type="journal article" date="2019" name="Int. J. Syst. Evol. Microbiol.">
        <title>The Global Catalogue of Microorganisms (GCM) 10K type strain sequencing project: providing services to taxonomists for standard genome sequencing and annotation.</title>
        <authorList>
            <consortium name="The Broad Institute Genomics Platform"/>
            <consortium name="The Broad Institute Genome Sequencing Center for Infectious Disease"/>
            <person name="Wu L."/>
            <person name="Ma J."/>
        </authorList>
    </citation>
    <scope>NUCLEOTIDE SEQUENCE [LARGE SCALE GENOMIC DNA]</scope>
    <source>
        <strain evidence="8">CECT 7131</strain>
    </source>
</reference>